<dbReference type="AlphaFoldDB" id="A0A1H1S1D9"/>
<dbReference type="InterPro" id="IPR056003">
    <property type="entry name" value="CT398_CC_hairpin"/>
</dbReference>
<reference evidence="3 4" key="1">
    <citation type="submission" date="2016-10" db="EMBL/GenBank/DDBJ databases">
        <authorList>
            <person name="de Groot N.N."/>
        </authorList>
    </citation>
    <scope>NUCLEOTIDE SEQUENCE [LARGE SCALE GENOMIC DNA]</scope>
    <source>
        <strain evidence="3 4">DSM 22126</strain>
    </source>
</reference>
<accession>A0A1H1S1D9</accession>
<dbReference type="Pfam" id="PF24481">
    <property type="entry name" value="CT398_CC"/>
    <property type="match status" value="1"/>
</dbReference>
<gene>
    <name evidence="3" type="ORF">SAMN04489860_1506</name>
</gene>
<dbReference type="OrthoDB" id="9784388at2"/>
<protein>
    <recommendedName>
        <fullName evidence="2">CT398-like coiled coil hairpin domain-containing protein</fullName>
    </recommendedName>
</protein>
<name>A0A1H1S1D9_9CELL</name>
<dbReference type="Proteomes" id="UP000185663">
    <property type="component" value="Chromosome I"/>
</dbReference>
<keyword evidence="4" id="KW-1185">Reference proteome</keyword>
<evidence type="ECO:0000313" key="3">
    <source>
        <dbReference type="EMBL" id="SDS41824.1"/>
    </source>
</evidence>
<proteinExistence type="predicted"/>
<sequence>MTTAPPEDQHRLLAVQDVDIRIQQLEHKKRNLPVLERIAELDGQLSDLSSSLVQSRTRASDLRRELTKAEGDVEQVRTRAARDQSRLDSGQVGAKDAQALMSELETLGRRQEALEEVELEVMERLEAHTASLQSVETAHAELEAARTAAVAERDAETAEIDRSLEVAQADRARAVEGIDAPLLALYDKVRVKTGGRGVVALKGSFLEGLNLNLAPAEVAEITAAAPETVVRLEDHGHIVVRGDF</sequence>
<organism evidence="3 4">
    <name type="scientific">Paraoerskovia marina</name>
    <dbReference type="NCBI Taxonomy" id="545619"/>
    <lineage>
        <taxon>Bacteria</taxon>
        <taxon>Bacillati</taxon>
        <taxon>Actinomycetota</taxon>
        <taxon>Actinomycetes</taxon>
        <taxon>Micrococcales</taxon>
        <taxon>Cellulomonadaceae</taxon>
        <taxon>Paraoerskovia</taxon>
    </lineage>
</organism>
<dbReference type="EMBL" id="LT629776">
    <property type="protein sequence ID" value="SDS41824.1"/>
    <property type="molecule type" value="Genomic_DNA"/>
</dbReference>
<dbReference type="Gene3D" id="1.10.287.1490">
    <property type="match status" value="1"/>
</dbReference>
<feature type="domain" description="CT398-like coiled coil hairpin" evidence="2">
    <location>
        <begin position="15"/>
        <end position="194"/>
    </location>
</feature>
<evidence type="ECO:0000259" key="2">
    <source>
        <dbReference type="Pfam" id="PF24481"/>
    </source>
</evidence>
<keyword evidence="1" id="KW-0175">Coiled coil</keyword>
<dbReference type="eggNOG" id="COG1579">
    <property type="taxonomic scope" value="Bacteria"/>
</dbReference>
<feature type="coiled-coil region" evidence="1">
    <location>
        <begin position="52"/>
        <end position="145"/>
    </location>
</feature>
<evidence type="ECO:0000256" key="1">
    <source>
        <dbReference type="SAM" id="Coils"/>
    </source>
</evidence>
<dbReference type="STRING" id="545619.SAMN04489860_1506"/>
<evidence type="ECO:0000313" key="4">
    <source>
        <dbReference type="Proteomes" id="UP000185663"/>
    </source>
</evidence>
<dbReference type="RefSeq" id="WP_083372122.1">
    <property type="nucleotide sequence ID" value="NZ_LT629776.1"/>
</dbReference>